<feature type="region of interest" description="Disordered" evidence="9">
    <location>
        <begin position="200"/>
        <end position="247"/>
    </location>
</feature>
<evidence type="ECO:0000256" key="1">
    <source>
        <dbReference type="ARBA" id="ARBA00004115"/>
    </source>
</evidence>
<dbReference type="EMBL" id="CCBN010000015">
    <property type="protein sequence ID" value="CDO56440.1"/>
    <property type="molecule type" value="Genomic_DNA"/>
</dbReference>
<keyword evidence="2 10" id="KW-0812">Transmembrane</keyword>
<evidence type="ECO:0000313" key="12">
    <source>
        <dbReference type="EMBL" id="CDO56440.1"/>
    </source>
</evidence>
<feature type="signal peptide" evidence="11">
    <location>
        <begin position="1"/>
        <end position="22"/>
    </location>
</feature>
<evidence type="ECO:0000256" key="9">
    <source>
        <dbReference type="SAM" id="MobiDB-lite"/>
    </source>
</evidence>
<accession>A0A0J9XGN1</accession>
<protein>
    <recommendedName>
        <fullName evidence="14">Signal sequence receptor subunit alpha</fullName>
    </recommendedName>
</protein>
<dbReference type="OrthoDB" id="1926781at2759"/>
<evidence type="ECO:0000256" key="4">
    <source>
        <dbReference type="ARBA" id="ARBA00022824"/>
    </source>
</evidence>
<evidence type="ECO:0000256" key="5">
    <source>
        <dbReference type="ARBA" id="ARBA00022989"/>
    </source>
</evidence>
<name>A0A0J9XGN1_GEOCN</name>
<keyword evidence="13" id="KW-1185">Reference proteome</keyword>
<dbReference type="PANTHER" id="PTHR12924">
    <property type="entry name" value="TRANSLOCON-ASSOCIATED PROTEIN, ALPHA SUBUNIT"/>
    <property type="match status" value="1"/>
</dbReference>
<keyword evidence="4" id="KW-0256">Endoplasmic reticulum</keyword>
<keyword evidence="5 10" id="KW-1133">Transmembrane helix</keyword>
<dbReference type="InterPro" id="IPR005595">
    <property type="entry name" value="TRAP_alpha"/>
</dbReference>
<gene>
    <name evidence="12" type="ORF">BN980_GECA15s01231g</name>
</gene>
<evidence type="ECO:0000256" key="3">
    <source>
        <dbReference type="ARBA" id="ARBA00022729"/>
    </source>
</evidence>
<comment type="function">
    <text evidence="7">Is probably involved in a pathway contributing to genomic integrity.</text>
</comment>
<comment type="caution">
    <text evidence="12">The sequence shown here is derived from an EMBL/GenBank/DDBJ whole genome shotgun (WGS) entry which is preliminary data.</text>
</comment>
<dbReference type="Proteomes" id="UP000242525">
    <property type="component" value="Unassembled WGS sequence"/>
</dbReference>
<keyword evidence="6 10" id="KW-0472">Membrane</keyword>
<evidence type="ECO:0000256" key="7">
    <source>
        <dbReference type="ARBA" id="ARBA00037565"/>
    </source>
</evidence>
<sequence length="247" mass="26452">MKFSIASLALLALAPAAVFARASEPEASVEPLENFSVEAVFPDSEGLPVAELANDHETPIKFTFTNGELFPVQVATFGGSLTYAGQDKPYANLTSVKVGSVVVPPQGEHTLATGLKIALPPHDFDLRFNFLVAYEGGVSDFEVDPVKVTVTDPEISLFDARLIIAQALLALTVIGLGYVAYVLGLSPYLEDRKAAAGPSAAEIEKKKKQEQQQAAGVVPNENGYDESWIPQHHLGSSKKTKKTTKQN</sequence>
<evidence type="ECO:0008006" key="14">
    <source>
        <dbReference type="Google" id="ProtNLM"/>
    </source>
</evidence>
<dbReference type="Pfam" id="PF03896">
    <property type="entry name" value="TRAP_alpha"/>
    <property type="match status" value="1"/>
</dbReference>
<evidence type="ECO:0000256" key="8">
    <source>
        <dbReference type="ARBA" id="ARBA00038311"/>
    </source>
</evidence>
<organism evidence="12 13">
    <name type="scientific">Geotrichum candidum</name>
    <name type="common">Oospora lactis</name>
    <name type="synonym">Dipodascus geotrichum</name>
    <dbReference type="NCBI Taxonomy" id="1173061"/>
    <lineage>
        <taxon>Eukaryota</taxon>
        <taxon>Fungi</taxon>
        <taxon>Dikarya</taxon>
        <taxon>Ascomycota</taxon>
        <taxon>Saccharomycotina</taxon>
        <taxon>Dipodascomycetes</taxon>
        <taxon>Dipodascales</taxon>
        <taxon>Dipodascaceae</taxon>
        <taxon>Geotrichum</taxon>
    </lineage>
</organism>
<feature type="transmembrane region" description="Helical" evidence="10">
    <location>
        <begin position="163"/>
        <end position="183"/>
    </location>
</feature>
<feature type="chain" id="PRO_5005325912" description="Signal sequence receptor subunit alpha" evidence="11">
    <location>
        <begin position="23"/>
        <end position="247"/>
    </location>
</feature>
<keyword evidence="3 11" id="KW-0732">Signal</keyword>
<comment type="subcellular location">
    <subcellularLocation>
        <location evidence="1">Endoplasmic reticulum membrane</location>
        <topology evidence="1">Single-pass type I membrane protein</topology>
    </subcellularLocation>
</comment>
<proteinExistence type="inferred from homology"/>
<evidence type="ECO:0000256" key="2">
    <source>
        <dbReference type="ARBA" id="ARBA00022692"/>
    </source>
</evidence>
<evidence type="ECO:0000256" key="10">
    <source>
        <dbReference type="SAM" id="Phobius"/>
    </source>
</evidence>
<comment type="similarity">
    <text evidence="8">Belongs to the IRC22 family.</text>
</comment>
<dbReference type="STRING" id="1173061.A0A0J9XGN1"/>
<dbReference type="PANTHER" id="PTHR12924:SF0">
    <property type="entry name" value="TRANSLOCON-ASSOCIATED PROTEIN SUBUNIT ALPHA"/>
    <property type="match status" value="1"/>
</dbReference>
<evidence type="ECO:0000256" key="11">
    <source>
        <dbReference type="SAM" id="SignalP"/>
    </source>
</evidence>
<evidence type="ECO:0000313" key="13">
    <source>
        <dbReference type="Proteomes" id="UP000242525"/>
    </source>
</evidence>
<reference evidence="12" key="1">
    <citation type="submission" date="2014-03" db="EMBL/GenBank/DDBJ databases">
        <authorList>
            <person name="Casaregola S."/>
        </authorList>
    </citation>
    <scope>NUCLEOTIDE SEQUENCE [LARGE SCALE GENOMIC DNA]</scope>
    <source>
        <strain evidence="12">CLIB 918</strain>
    </source>
</reference>
<evidence type="ECO:0000256" key="6">
    <source>
        <dbReference type="ARBA" id="ARBA00023136"/>
    </source>
</evidence>
<feature type="compositionally biased region" description="Basic residues" evidence="9">
    <location>
        <begin position="235"/>
        <end position="247"/>
    </location>
</feature>
<dbReference type="GO" id="GO:0005789">
    <property type="term" value="C:endoplasmic reticulum membrane"/>
    <property type="evidence" value="ECO:0007669"/>
    <property type="project" value="UniProtKB-SubCell"/>
</dbReference>
<dbReference type="AlphaFoldDB" id="A0A0J9XGN1"/>